<evidence type="ECO:0000313" key="6">
    <source>
        <dbReference type="Proteomes" id="UP000035268"/>
    </source>
</evidence>
<dbReference type="Gene3D" id="1.10.10.60">
    <property type="entry name" value="Homeodomain-like"/>
    <property type="match status" value="2"/>
</dbReference>
<dbReference type="KEGG" id="vbl:L21SP4_02138"/>
<dbReference type="PRINTS" id="PR00032">
    <property type="entry name" value="HTHARAC"/>
</dbReference>
<dbReference type="PROSITE" id="PS00041">
    <property type="entry name" value="HTH_ARAC_FAMILY_1"/>
    <property type="match status" value="1"/>
</dbReference>
<dbReference type="InterPro" id="IPR009057">
    <property type="entry name" value="Homeodomain-like_sf"/>
</dbReference>
<dbReference type="SUPFAM" id="SSF46689">
    <property type="entry name" value="Homeodomain-like"/>
    <property type="match status" value="1"/>
</dbReference>
<gene>
    <name evidence="5" type="ORF">L21SP4_02138</name>
</gene>
<accession>A0A0G3EMN7</accession>
<dbReference type="GO" id="GO:0043565">
    <property type="term" value="F:sequence-specific DNA binding"/>
    <property type="evidence" value="ECO:0007669"/>
    <property type="project" value="InterPro"/>
</dbReference>
<evidence type="ECO:0000256" key="3">
    <source>
        <dbReference type="ARBA" id="ARBA00023163"/>
    </source>
</evidence>
<proteinExistence type="predicted"/>
<evidence type="ECO:0000259" key="4">
    <source>
        <dbReference type="PROSITE" id="PS01124"/>
    </source>
</evidence>
<reference evidence="5 6" key="2">
    <citation type="journal article" date="2016" name="ISME J.">
        <title>Characterization of the first cultured representative of Verrucomicrobia subdivision 5 indicates the proposal of a novel phylum.</title>
        <authorList>
            <person name="Spring S."/>
            <person name="Bunk B."/>
            <person name="Sproer C."/>
            <person name="Schumann P."/>
            <person name="Rohde M."/>
            <person name="Tindall B.J."/>
            <person name="Klenk H.P."/>
        </authorList>
    </citation>
    <scope>NUCLEOTIDE SEQUENCE [LARGE SCALE GENOMIC DNA]</scope>
    <source>
        <strain evidence="5 6">L21-Fru-AB</strain>
    </source>
</reference>
<dbReference type="PANTHER" id="PTHR43280">
    <property type="entry name" value="ARAC-FAMILY TRANSCRIPTIONAL REGULATOR"/>
    <property type="match status" value="1"/>
</dbReference>
<dbReference type="Proteomes" id="UP000035268">
    <property type="component" value="Chromosome"/>
</dbReference>
<sequence>MPDPLRDLEYINVGISTDREWTPGVKIPLHSGFHYILEGSYAVRAECFGARTLKRGDLLAVFADRLFMLEGRFRYLFLSIRGDGCVPFLRACGFTPEAPFCPGAPEEIYYPMHELLSGMHGGRRDHPFFFAARLMRIGEILRDRMMPADERRSTPPYAEQVRRVMEETEYRCEGVTEAAAHLAVSPDTLRRACRREMGVSAIEYLTRLRLERACKLLRKTSYKIAFIASACGYRSEKYFITAFRRRVGTTPARWRERHR</sequence>
<evidence type="ECO:0000256" key="2">
    <source>
        <dbReference type="ARBA" id="ARBA00023125"/>
    </source>
</evidence>
<organism evidence="5 6">
    <name type="scientific">Kiritimatiella glycovorans</name>
    <dbReference type="NCBI Taxonomy" id="1307763"/>
    <lineage>
        <taxon>Bacteria</taxon>
        <taxon>Pseudomonadati</taxon>
        <taxon>Kiritimatiellota</taxon>
        <taxon>Kiritimatiellia</taxon>
        <taxon>Kiritimatiellales</taxon>
        <taxon>Kiritimatiellaceae</taxon>
        <taxon>Kiritimatiella</taxon>
    </lineage>
</organism>
<keyword evidence="2" id="KW-0238">DNA-binding</keyword>
<keyword evidence="6" id="KW-1185">Reference proteome</keyword>
<name>A0A0G3EMN7_9BACT</name>
<dbReference type="PANTHER" id="PTHR43280:SF2">
    <property type="entry name" value="HTH-TYPE TRANSCRIPTIONAL REGULATOR EXSA"/>
    <property type="match status" value="1"/>
</dbReference>
<dbReference type="InterPro" id="IPR037923">
    <property type="entry name" value="HTH-like"/>
</dbReference>
<evidence type="ECO:0000313" key="5">
    <source>
        <dbReference type="EMBL" id="AKJ65369.1"/>
    </source>
</evidence>
<dbReference type="SUPFAM" id="SSF51215">
    <property type="entry name" value="Regulatory protein AraC"/>
    <property type="match status" value="1"/>
</dbReference>
<dbReference type="Pfam" id="PF12833">
    <property type="entry name" value="HTH_18"/>
    <property type="match status" value="1"/>
</dbReference>
<dbReference type="AlphaFoldDB" id="A0A0G3EMN7"/>
<dbReference type="InterPro" id="IPR018062">
    <property type="entry name" value="HTH_AraC-typ_CS"/>
</dbReference>
<reference evidence="6" key="1">
    <citation type="submission" date="2015-02" db="EMBL/GenBank/DDBJ databases">
        <title>Description and complete genome sequence of the first cultured representative of the subdivision 5 of the Verrucomicrobia phylum.</title>
        <authorList>
            <person name="Spring S."/>
            <person name="Bunk B."/>
            <person name="Sproer C."/>
            <person name="Klenk H.-P."/>
        </authorList>
    </citation>
    <scope>NUCLEOTIDE SEQUENCE [LARGE SCALE GENOMIC DNA]</scope>
    <source>
        <strain evidence="6">L21-Fru-AB</strain>
    </source>
</reference>
<dbReference type="SMART" id="SM00342">
    <property type="entry name" value="HTH_ARAC"/>
    <property type="match status" value="1"/>
</dbReference>
<dbReference type="RefSeq" id="WP_160300810.1">
    <property type="nucleotide sequence ID" value="NZ_CP010904.1"/>
</dbReference>
<keyword evidence="3" id="KW-0804">Transcription</keyword>
<protein>
    <submittedName>
        <fullName evidence="5">AraC family transcriptional regulator</fullName>
    </submittedName>
</protein>
<evidence type="ECO:0000256" key="1">
    <source>
        <dbReference type="ARBA" id="ARBA00023015"/>
    </source>
</evidence>
<dbReference type="GO" id="GO:0003700">
    <property type="term" value="F:DNA-binding transcription factor activity"/>
    <property type="evidence" value="ECO:0007669"/>
    <property type="project" value="InterPro"/>
</dbReference>
<dbReference type="STRING" id="1307763.L21SP4_02138"/>
<dbReference type="InterPro" id="IPR020449">
    <property type="entry name" value="Tscrpt_reg_AraC-type_HTH"/>
</dbReference>
<dbReference type="InterPro" id="IPR018060">
    <property type="entry name" value="HTH_AraC"/>
</dbReference>
<dbReference type="OrthoDB" id="9794370at2"/>
<dbReference type="EMBL" id="CP010904">
    <property type="protein sequence ID" value="AKJ65369.1"/>
    <property type="molecule type" value="Genomic_DNA"/>
</dbReference>
<feature type="domain" description="HTH araC/xylS-type" evidence="4">
    <location>
        <begin position="159"/>
        <end position="257"/>
    </location>
</feature>
<dbReference type="PROSITE" id="PS01124">
    <property type="entry name" value="HTH_ARAC_FAMILY_2"/>
    <property type="match status" value="1"/>
</dbReference>
<keyword evidence="1" id="KW-0805">Transcription regulation</keyword>